<organism evidence="1 2">
    <name type="scientific">Turicibacter sanguinis</name>
    <dbReference type="NCBI Taxonomy" id="154288"/>
    <lineage>
        <taxon>Bacteria</taxon>
        <taxon>Bacillati</taxon>
        <taxon>Bacillota</taxon>
        <taxon>Erysipelotrichia</taxon>
        <taxon>Erysipelotrichales</taxon>
        <taxon>Turicibacteraceae</taxon>
        <taxon>Turicibacter</taxon>
    </lineage>
</organism>
<protein>
    <submittedName>
        <fullName evidence="1">Rhodanese-like domain-containing protein</fullName>
    </submittedName>
</protein>
<evidence type="ECO:0000313" key="1">
    <source>
        <dbReference type="EMBL" id="MTK21564.1"/>
    </source>
</evidence>
<dbReference type="EMBL" id="WMQE01000018">
    <property type="protein sequence ID" value="MTK21564.1"/>
    <property type="molecule type" value="Genomic_DNA"/>
</dbReference>
<dbReference type="RefSeq" id="WP_006785223.1">
    <property type="nucleotide sequence ID" value="NZ_CABJBH010000009.1"/>
</dbReference>
<dbReference type="InterPro" id="IPR001763">
    <property type="entry name" value="Rhodanese-like_dom"/>
</dbReference>
<accession>A0A173SDG8</accession>
<comment type="caution">
    <text evidence="1">The sequence shown here is derived from an EMBL/GenBank/DDBJ whole genome shotgun (WGS) entry which is preliminary data.</text>
</comment>
<gene>
    <name evidence="1" type="ORF">GMA92_09035</name>
</gene>
<name>A0A173SDG8_9FIRM</name>
<sequence>MRKAIGKLLFCLVFIFLMTVAILDYESTQSAALMQQTSPQIIQRESAEELMDNTKEILIIDVRDADEYEKGHIRNAINIPYNQLEQHLDELMAYQDTPIIIYCQSGNRSKIAGEKLEELGFTKVYVIEDKMD</sequence>
<dbReference type="SMART" id="SM00450">
    <property type="entry name" value="RHOD"/>
    <property type="match status" value="1"/>
</dbReference>
<dbReference type="InterPro" id="IPR036873">
    <property type="entry name" value="Rhodanese-like_dom_sf"/>
</dbReference>
<dbReference type="InterPro" id="IPR050229">
    <property type="entry name" value="GlpE_sulfurtransferase"/>
</dbReference>
<evidence type="ECO:0000313" key="2">
    <source>
        <dbReference type="Proteomes" id="UP000487649"/>
    </source>
</evidence>
<dbReference type="SUPFAM" id="SSF52821">
    <property type="entry name" value="Rhodanese/Cell cycle control phosphatase"/>
    <property type="match status" value="1"/>
</dbReference>
<reference evidence="1 2" key="1">
    <citation type="journal article" date="2019" name="Nat. Med.">
        <title>A library of human gut bacterial isolates paired with longitudinal multiomics data enables mechanistic microbiome research.</title>
        <authorList>
            <person name="Poyet M."/>
            <person name="Groussin M."/>
            <person name="Gibbons S.M."/>
            <person name="Avila-Pacheco J."/>
            <person name="Jiang X."/>
            <person name="Kearney S.M."/>
            <person name="Perrotta A.R."/>
            <person name="Berdy B."/>
            <person name="Zhao S."/>
            <person name="Lieberman T.D."/>
            <person name="Swanson P.K."/>
            <person name="Smith M."/>
            <person name="Roesemann S."/>
            <person name="Alexander J.E."/>
            <person name="Rich S.A."/>
            <person name="Livny J."/>
            <person name="Vlamakis H."/>
            <person name="Clish C."/>
            <person name="Bullock K."/>
            <person name="Deik A."/>
            <person name="Scott J."/>
            <person name="Pierce K.A."/>
            <person name="Xavier R.J."/>
            <person name="Alm E.J."/>
        </authorList>
    </citation>
    <scope>NUCLEOTIDE SEQUENCE [LARGE SCALE GENOMIC DNA]</scope>
    <source>
        <strain evidence="1 2">BIOML-A198</strain>
    </source>
</reference>
<dbReference type="PANTHER" id="PTHR43031">
    <property type="entry name" value="FAD-DEPENDENT OXIDOREDUCTASE"/>
    <property type="match status" value="1"/>
</dbReference>
<dbReference type="AlphaFoldDB" id="A0A173SDG8"/>
<dbReference type="OrthoDB" id="9800872at2"/>
<dbReference type="Gene3D" id="3.40.250.10">
    <property type="entry name" value="Rhodanese-like domain"/>
    <property type="match status" value="1"/>
</dbReference>
<dbReference type="PANTHER" id="PTHR43031:SF18">
    <property type="entry name" value="RHODANESE-RELATED SULFURTRANSFERASES"/>
    <property type="match status" value="1"/>
</dbReference>
<proteinExistence type="predicted"/>
<dbReference type="Pfam" id="PF00581">
    <property type="entry name" value="Rhodanese"/>
    <property type="match status" value="1"/>
</dbReference>
<dbReference type="GeneID" id="60058656"/>
<dbReference type="PROSITE" id="PS50206">
    <property type="entry name" value="RHODANESE_3"/>
    <property type="match status" value="1"/>
</dbReference>
<dbReference type="CDD" id="cd00158">
    <property type="entry name" value="RHOD"/>
    <property type="match status" value="1"/>
</dbReference>
<dbReference type="Proteomes" id="UP000487649">
    <property type="component" value="Unassembled WGS sequence"/>
</dbReference>